<dbReference type="SUPFAM" id="SSF51126">
    <property type="entry name" value="Pectin lyase-like"/>
    <property type="match status" value="1"/>
</dbReference>
<accession>A0ABP0R767</accession>
<dbReference type="InterPro" id="IPR011050">
    <property type="entry name" value="Pectin_lyase_fold/virulence"/>
</dbReference>
<dbReference type="Proteomes" id="UP001642484">
    <property type="component" value="Unassembled WGS sequence"/>
</dbReference>
<organism evidence="2 3">
    <name type="scientific">Durusdinium trenchii</name>
    <dbReference type="NCBI Taxonomy" id="1381693"/>
    <lineage>
        <taxon>Eukaryota</taxon>
        <taxon>Sar</taxon>
        <taxon>Alveolata</taxon>
        <taxon>Dinophyceae</taxon>
        <taxon>Suessiales</taxon>
        <taxon>Symbiodiniaceae</taxon>
        <taxon>Durusdinium</taxon>
    </lineage>
</organism>
<proteinExistence type="predicted"/>
<keyword evidence="3" id="KW-1185">Reference proteome</keyword>
<evidence type="ECO:0000313" key="2">
    <source>
        <dbReference type="EMBL" id="CAK9095618.1"/>
    </source>
</evidence>
<reference evidence="2 3" key="1">
    <citation type="submission" date="2024-02" db="EMBL/GenBank/DDBJ databases">
        <authorList>
            <person name="Chen Y."/>
            <person name="Shah S."/>
            <person name="Dougan E. K."/>
            <person name="Thang M."/>
            <person name="Chan C."/>
        </authorList>
    </citation>
    <scope>NUCLEOTIDE SEQUENCE [LARGE SCALE GENOMIC DNA]</scope>
</reference>
<comment type="caution">
    <text evidence="2">The sequence shown here is derived from an EMBL/GenBank/DDBJ whole genome shotgun (WGS) entry which is preliminary data.</text>
</comment>
<sequence>MDSSVWWLWYLLLWKVAIPAMRVLQEEPFPNTCEGGQLSLTGRYKVSSQITITEKCRVVGSQATVVVEEEILFKKDVRFIGSIRFVGQEHRGPQARCLEVEGRLAFMLAAVTFEGCGGPETEDGGGIYGGSDVTSFRSNITFERCQAIDGGGLFVGQNFKSSSSTFEFKSCEAHYSGGGMLVKGNVTLASWAIARFESCRATDTSGHGLGGGGLAVSGDKFTASGNISFHNCSAFAGGGLSMPAANSVLANTGGIIAAKDCRAQTNGGGLLVSSLRQAKRAHMDFQSCFAGQSGAGIAMHWNGRLRGTTRFVDGHAVVQGGAISAQTLEVEGRMEIRRSRAFEGGGIALTHKMIMSKGDVYMEKCFAHTRGGCIFAISMVVASGNLDLKEASAMHTGGAVFVQGIFKQLDGRIAVANSSAALGGGIRCSWFLQYKGLLSVEDTIARETNISKLYAQGGGIYMHGGLGQAAGGEILIRNSTAGRQGGGGIRATMIMTVGKLTMEAGHASKGGCITISQKRPTLDRLSRFSLAKFLNTLVETTGYDSKEVNELKEPGENRVAILGTTRFKGCNADIGGAIFSQGTVHLGKVDFFDSYASGVSGGAVVYALAVYFHTDTTVKNCRTPKGSVFSAKKILRMKNATFQDCSSPQAAADLLIADHLVVSGGNGAAFLAPNRTVKYLECDNGLEGHVDTYGTACRQCRTGHFQLQGGPKIFNNSVIEGHPCAKVPLATVDVTDGRLTLRPGWMVHPQNFSASLHCPNERACPGGNITQTGFEGMCEVGYEGPGCVSCVSTTHGRESGDPFNPGSEKVLLWTELGHFRHC</sequence>
<dbReference type="EMBL" id="CAXAMN010025495">
    <property type="protein sequence ID" value="CAK9095618.1"/>
    <property type="molecule type" value="Genomic_DNA"/>
</dbReference>
<feature type="chain" id="PRO_5047398785" evidence="1">
    <location>
        <begin position="20"/>
        <end position="822"/>
    </location>
</feature>
<evidence type="ECO:0000313" key="3">
    <source>
        <dbReference type="Proteomes" id="UP001642484"/>
    </source>
</evidence>
<evidence type="ECO:0000256" key="1">
    <source>
        <dbReference type="SAM" id="SignalP"/>
    </source>
</evidence>
<keyword evidence="1" id="KW-0732">Signal</keyword>
<feature type="signal peptide" evidence="1">
    <location>
        <begin position="1"/>
        <end position="19"/>
    </location>
</feature>
<gene>
    <name evidence="2" type="ORF">CCMP2556_LOCUS45532</name>
</gene>
<name>A0ABP0R767_9DINO</name>
<protein>
    <submittedName>
        <fullName evidence="2">Uncharacterized protein</fullName>
    </submittedName>
</protein>